<dbReference type="Proteomes" id="UP000383932">
    <property type="component" value="Unassembled WGS sequence"/>
</dbReference>
<comment type="caution">
    <text evidence="1">The sequence shown here is derived from an EMBL/GenBank/DDBJ whole genome shotgun (WGS) entry which is preliminary data.</text>
</comment>
<dbReference type="AlphaFoldDB" id="A0A5N5QNL7"/>
<proteinExistence type="predicted"/>
<protein>
    <submittedName>
        <fullName evidence="1">Uncharacterized protein</fullName>
    </submittedName>
</protein>
<name>A0A5N5QNL7_9AGAM</name>
<keyword evidence="2" id="KW-1185">Reference proteome</keyword>
<organism evidence="1 2">
    <name type="scientific">Ceratobasidium theobromae</name>
    <dbReference type="NCBI Taxonomy" id="1582974"/>
    <lineage>
        <taxon>Eukaryota</taxon>
        <taxon>Fungi</taxon>
        <taxon>Dikarya</taxon>
        <taxon>Basidiomycota</taxon>
        <taxon>Agaricomycotina</taxon>
        <taxon>Agaricomycetes</taxon>
        <taxon>Cantharellales</taxon>
        <taxon>Ceratobasidiaceae</taxon>
        <taxon>Ceratobasidium</taxon>
    </lineage>
</organism>
<gene>
    <name evidence="1" type="ORF">CTheo_3804</name>
</gene>
<dbReference type="OrthoDB" id="3237198at2759"/>
<evidence type="ECO:0000313" key="2">
    <source>
        <dbReference type="Proteomes" id="UP000383932"/>
    </source>
</evidence>
<sequence>MFFDCNAAFVAYSLLSSFNAISHKEREAVRFALELIPCYDGLTGKLRMTYDAHVLAQIYLAQLRLMAARHCYTHDGSLEDAAVSYLIFIHWLVLLTVAPRAQQARALLSVIILPLVRHISCEEHADIVQSMGDAEALLACPLERLNELVNSWKLRNLELIRNWRSYPIDGVEYYHFGVELPSKFRLEDLLTPLPYLANSLPIILPGESFKITHGDAQFENKNKGRKLFKFLLNKQLGYRLFSRTCKHGPEPPHFVFSRPVSERATLDSDSDSCRDSFTTTDSCPLIDHTSRDSELGKSGFKAKSRIRPIYIGSKKSTNYEFDTPLRSNVSCYFRTLLKRD</sequence>
<accession>A0A5N5QNL7</accession>
<dbReference type="EMBL" id="SSOP01000055">
    <property type="protein sequence ID" value="KAB5592736.1"/>
    <property type="molecule type" value="Genomic_DNA"/>
</dbReference>
<evidence type="ECO:0000313" key="1">
    <source>
        <dbReference type="EMBL" id="KAB5592736.1"/>
    </source>
</evidence>
<reference evidence="1 2" key="1">
    <citation type="journal article" date="2019" name="Fungal Biol. Biotechnol.">
        <title>Draft genome sequence of fastidious pathogen Ceratobasidium theobromae, which causes vascular-streak dieback in Theobroma cacao.</title>
        <authorList>
            <person name="Ali S.S."/>
            <person name="Asman A."/>
            <person name="Shao J."/>
            <person name="Firmansyah A.P."/>
            <person name="Susilo A.W."/>
            <person name="Rosmana A."/>
            <person name="McMahon P."/>
            <person name="Junaid M."/>
            <person name="Guest D."/>
            <person name="Kheng T.Y."/>
            <person name="Meinhardt L.W."/>
            <person name="Bailey B.A."/>
        </authorList>
    </citation>
    <scope>NUCLEOTIDE SEQUENCE [LARGE SCALE GENOMIC DNA]</scope>
    <source>
        <strain evidence="1 2">CT2</strain>
    </source>
</reference>